<keyword evidence="2" id="KW-0472">Membrane</keyword>
<dbReference type="EMBL" id="CP048685">
    <property type="protein sequence ID" value="QPJ61258.1"/>
    <property type="molecule type" value="Genomic_DNA"/>
</dbReference>
<name>A0A7T0BUP9_9BACT</name>
<dbReference type="AlphaFoldDB" id="A0A7T0BUP9"/>
<organism evidence="4 5">
    <name type="scientific">Candidatus Nitronauta litoralis</name>
    <dbReference type="NCBI Taxonomy" id="2705533"/>
    <lineage>
        <taxon>Bacteria</taxon>
        <taxon>Pseudomonadati</taxon>
        <taxon>Nitrospinota/Tectimicrobiota group</taxon>
        <taxon>Nitrospinota</taxon>
        <taxon>Nitrospinia</taxon>
        <taxon>Nitrospinales</taxon>
        <taxon>Nitrospinaceae</taxon>
        <taxon>Candidatus Nitronauta</taxon>
    </lineage>
</organism>
<feature type="transmembrane region" description="Helical" evidence="2">
    <location>
        <begin position="7"/>
        <end position="29"/>
    </location>
</feature>
<sequence length="196" mass="22569">MKRIFDIVLATLGSVALFPILIGLAILIFCKMGPPVIFSQFRPGLNGKPFRIFKFRTMLERFNNEGNRLPDEERLTSLGRFLRKNSLDELPGLWNVIKGEMSLVGPRPLLVEYLSLYTPEQARRHEVRPGITGWTQIHGHPGITWEEKFELDVWYVDNRSLWIDIKILCTTMLKILKRQMISEEGQTALPKFKGSG</sequence>
<dbReference type="Pfam" id="PF02397">
    <property type="entry name" value="Bac_transf"/>
    <property type="match status" value="1"/>
</dbReference>
<keyword evidence="2" id="KW-0812">Transmembrane</keyword>
<evidence type="ECO:0000313" key="5">
    <source>
        <dbReference type="Proteomes" id="UP000594688"/>
    </source>
</evidence>
<keyword evidence="2" id="KW-1133">Transmembrane helix</keyword>
<evidence type="ECO:0000313" key="4">
    <source>
        <dbReference type="EMBL" id="QPJ61258.1"/>
    </source>
</evidence>
<dbReference type="InterPro" id="IPR003362">
    <property type="entry name" value="Bact_transf"/>
</dbReference>
<dbReference type="KEGG" id="nli:G3M70_04890"/>
<dbReference type="GO" id="GO:0016780">
    <property type="term" value="F:phosphotransferase activity, for other substituted phosphate groups"/>
    <property type="evidence" value="ECO:0007669"/>
    <property type="project" value="TreeGrafter"/>
</dbReference>
<evidence type="ECO:0000256" key="1">
    <source>
        <dbReference type="ARBA" id="ARBA00006464"/>
    </source>
</evidence>
<gene>
    <name evidence="4" type="ORF">G3M70_04890</name>
</gene>
<dbReference type="Proteomes" id="UP000594688">
    <property type="component" value="Chromosome"/>
</dbReference>
<keyword evidence="4" id="KW-0808">Transferase</keyword>
<evidence type="ECO:0000256" key="2">
    <source>
        <dbReference type="SAM" id="Phobius"/>
    </source>
</evidence>
<accession>A0A7T0BUP9</accession>
<comment type="similarity">
    <text evidence="1">Belongs to the bacterial sugar transferase family.</text>
</comment>
<dbReference type="PANTHER" id="PTHR30576:SF8">
    <property type="entry name" value="UNDECAPRENYL-PHOSPHATE GALACTOSE PHOSPHOTRANSFERASE"/>
    <property type="match status" value="1"/>
</dbReference>
<protein>
    <submittedName>
        <fullName evidence="4">Sugar transferase</fullName>
    </submittedName>
</protein>
<feature type="domain" description="Bacterial sugar transferase" evidence="3">
    <location>
        <begin position="2"/>
        <end position="177"/>
    </location>
</feature>
<dbReference type="PANTHER" id="PTHR30576">
    <property type="entry name" value="COLANIC BIOSYNTHESIS UDP-GLUCOSE LIPID CARRIER TRANSFERASE"/>
    <property type="match status" value="1"/>
</dbReference>
<proteinExistence type="inferred from homology"/>
<evidence type="ECO:0000259" key="3">
    <source>
        <dbReference type="Pfam" id="PF02397"/>
    </source>
</evidence>
<reference evidence="4 5" key="1">
    <citation type="submission" date="2020-02" db="EMBL/GenBank/DDBJ databases">
        <title>Genomic and physiological characterization of two novel Nitrospinaceae genera.</title>
        <authorList>
            <person name="Mueller A.J."/>
            <person name="Jung M.-Y."/>
            <person name="Strachan C.R."/>
            <person name="Herbold C.W."/>
            <person name="Kirkegaard R.H."/>
            <person name="Daims H."/>
        </authorList>
    </citation>
    <scope>NUCLEOTIDE SEQUENCE [LARGE SCALE GENOMIC DNA]</scope>
    <source>
        <strain evidence="4">EB</strain>
    </source>
</reference>